<feature type="domain" description="7TM GPCR serpentine receptor class x (Srx)" evidence="2">
    <location>
        <begin position="20"/>
        <end position="277"/>
    </location>
</feature>
<keyword evidence="1" id="KW-1133">Transmembrane helix</keyword>
<feature type="transmembrane region" description="Helical" evidence="1">
    <location>
        <begin position="223"/>
        <end position="240"/>
    </location>
</feature>
<dbReference type="WBParaSite" id="Csp11.Scaffold506.g2436.t1">
    <property type="protein sequence ID" value="Csp11.Scaffold506.g2436.t1"/>
    <property type="gene ID" value="Csp11.Scaffold506.g2436"/>
</dbReference>
<evidence type="ECO:0000256" key="1">
    <source>
        <dbReference type="SAM" id="Phobius"/>
    </source>
</evidence>
<dbReference type="SUPFAM" id="SSF81321">
    <property type="entry name" value="Family A G protein-coupled receptor-like"/>
    <property type="match status" value="1"/>
</dbReference>
<feature type="transmembrane region" description="Helical" evidence="1">
    <location>
        <begin position="59"/>
        <end position="81"/>
    </location>
</feature>
<evidence type="ECO:0000259" key="2">
    <source>
        <dbReference type="Pfam" id="PF10328"/>
    </source>
</evidence>
<evidence type="ECO:0000313" key="4">
    <source>
        <dbReference type="WBParaSite" id="Csp11.Scaffold506.g2436.t1"/>
    </source>
</evidence>
<dbReference type="Pfam" id="PF10328">
    <property type="entry name" value="7TM_GPCR_Srx"/>
    <property type="match status" value="1"/>
</dbReference>
<organism evidence="3 4">
    <name type="scientific">Caenorhabditis tropicalis</name>
    <dbReference type="NCBI Taxonomy" id="1561998"/>
    <lineage>
        <taxon>Eukaryota</taxon>
        <taxon>Metazoa</taxon>
        <taxon>Ecdysozoa</taxon>
        <taxon>Nematoda</taxon>
        <taxon>Chromadorea</taxon>
        <taxon>Rhabditida</taxon>
        <taxon>Rhabditina</taxon>
        <taxon>Rhabditomorpha</taxon>
        <taxon>Rhabditoidea</taxon>
        <taxon>Rhabditidae</taxon>
        <taxon>Peloderinae</taxon>
        <taxon>Caenorhabditis</taxon>
    </lineage>
</organism>
<feature type="transmembrane region" description="Helical" evidence="1">
    <location>
        <begin position="178"/>
        <end position="202"/>
    </location>
</feature>
<dbReference type="eggNOG" id="ENOG502TGH5">
    <property type="taxonomic scope" value="Eukaryota"/>
</dbReference>
<dbReference type="Proteomes" id="UP000095282">
    <property type="component" value="Unplaced"/>
</dbReference>
<proteinExistence type="predicted"/>
<keyword evidence="3" id="KW-1185">Reference proteome</keyword>
<keyword evidence="1" id="KW-0472">Membrane</keyword>
<feature type="transmembrane region" description="Helical" evidence="1">
    <location>
        <begin position="12"/>
        <end position="38"/>
    </location>
</feature>
<protein>
    <submittedName>
        <fullName evidence="4">7TM_GPCR_Srx domain-containing protein</fullName>
    </submittedName>
</protein>
<sequence>MNSFNVITSWANIVAALVMFLCSAIGLFINLSIIRSFIVDKRQKTAFNLICVFRSINNSIILTVAFSLIFLPATVLGFSFYSPMLETVLITISLNLMVYNEFQGIYLSVNRLFAIIFPIKYNLFFGIKATLLFHVLYYLDRIRNVTFENIDRFNVSTFMLYSVDYLAYGGFMVVPNEMLIWSAVLLVIPFIINSITYIRFYYLKKTMTRSRENLRNAKKNMRLFAQTMFQDSLFPINVIFTMKLNLLSRNRLWTFFTQTFMWQIVHVLDGFIMLMFNEKLSLLRKRMVSKATPSVSWRNTGTAMKYPTIVN</sequence>
<dbReference type="PANTHER" id="PTHR23013">
    <property type="entry name" value="SERPENTINE RECEPTOR"/>
    <property type="match status" value="1"/>
</dbReference>
<dbReference type="AlphaFoldDB" id="A0A1I7T4X4"/>
<accession>A0A1I7T4X4</accession>
<name>A0A1I7T4X4_9PELO</name>
<feature type="transmembrane region" description="Helical" evidence="1">
    <location>
        <begin position="121"/>
        <end position="139"/>
    </location>
</feature>
<dbReference type="PANTHER" id="PTHR23013:SF14">
    <property type="entry name" value="7TM GPCR SERPENTINE RECEPTOR CLASS X (SRX) DOMAIN-CONTAINING PROTEIN"/>
    <property type="match status" value="1"/>
</dbReference>
<reference evidence="4" key="1">
    <citation type="submission" date="2016-11" db="UniProtKB">
        <authorList>
            <consortium name="WormBaseParasite"/>
        </authorList>
    </citation>
    <scope>IDENTIFICATION</scope>
</reference>
<keyword evidence="1" id="KW-0812">Transmembrane</keyword>
<feature type="transmembrane region" description="Helical" evidence="1">
    <location>
        <begin position="260"/>
        <end position="277"/>
    </location>
</feature>
<dbReference type="InterPro" id="IPR019430">
    <property type="entry name" value="7TM_GPCR_serpentine_rcpt_Srx"/>
</dbReference>
<evidence type="ECO:0000313" key="3">
    <source>
        <dbReference type="Proteomes" id="UP000095282"/>
    </source>
</evidence>